<evidence type="ECO:0000313" key="2">
    <source>
        <dbReference type="EMBL" id="MCB8562727.1"/>
    </source>
</evidence>
<organism evidence="4 5">
    <name type="scientific">Faecalibacillus intestinalis</name>
    <dbReference type="NCBI Taxonomy" id="1982626"/>
    <lineage>
        <taxon>Bacteria</taxon>
        <taxon>Bacillati</taxon>
        <taxon>Bacillota</taxon>
        <taxon>Erysipelotrichia</taxon>
        <taxon>Erysipelotrichales</taxon>
        <taxon>Coprobacillaceae</taxon>
        <taxon>Faecalibacillus</taxon>
    </lineage>
</organism>
<dbReference type="EMBL" id="PYLQ01000025">
    <property type="protein sequence ID" value="PST36727.1"/>
    <property type="molecule type" value="Genomic_DNA"/>
</dbReference>
<dbReference type="Proteomes" id="UP001204814">
    <property type="component" value="Unassembled WGS sequence"/>
</dbReference>
<gene>
    <name evidence="4" type="ORF">C7U54_12790</name>
    <name evidence="1" type="ORF">Fi14EGH31_06000</name>
    <name evidence="2" type="ORF">LJD74_12095</name>
    <name evidence="3" type="ORF">NE542_05485</name>
</gene>
<evidence type="ECO:0000313" key="4">
    <source>
        <dbReference type="EMBL" id="PST36727.1"/>
    </source>
</evidence>
<dbReference type="Proteomes" id="UP000593842">
    <property type="component" value="Chromosome"/>
</dbReference>
<evidence type="ECO:0000313" key="6">
    <source>
        <dbReference type="Proteomes" id="UP000593842"/>
    </source>
</evidence>
<dbReference type="KEGG" id="fit:Fi14EGH31_06000"/>
<dbReference type="EMBL" id="AP024085">
    <property type="protein sequence ID" value="BCL56888.1"/>
    <property type="molecule type" value="Genomic_DNA"/>
</dbReference>
<reference evidence="4 5" key="1">
    <citation type="journal article" date="2019" name="Int. J. Syst. Evol. Microbiol.">
        <title>Faecalibacillus intestinalis gen. nov., sp. nov. and Faecalibacillus faecis sp. nov., isolated from human faeces.</title>
        <authorList>
            <person name="Seo B."/>
            <person name="Jeon K."/>
            <person name="Baek I."/>
            <person name="Lee Y.M."/>
            <person name="Baek K."/>
            <person name="Ko G."/>
        </authorList>
    </citation>
    <scope>NUCLEOTIDE SEQUENCE [LARGE SCALE GENOMIC DNA]</scope>
    <source>
        <strain evidence="4 5">SNUG30099</strain>
    </source>
</reference>
<evidence type="ECO:0000313" key="3">
    <source>
        <dbReference type="EMBL" id="MCQ5061290.1"/>
    </source>
</evidence>
<proteinExistence type="predicted"/>
<dbReference type="AlphaFoldDB" id="A0A2T3FN59"/>
<dbReference type="EMBL" id="JAJDKQ010000029">
    <property type="protein sequence ID" value="MCB8562727.1"/>
    <property type="molecule type" value="Genomic_DNA"/>
</dbReference>
<accession>A0A2T3FN59</accession>
<keyword evidence="5" id="KW-1185">Reference proteome</keyword>
<dbReference type="Proteomes" id="UP000240974">
    <property type="component" value="Unassembled WGS sequence"/>
</dbReference>
<reference evidence="2" key="4">
    <citation type="submission" date="2021-10" db="EMBL/GenBank/DDBJ databases">
        <title>Collection of gut derived symbiotic bacterial strains cultured from healthy donors.</title>
        <authorList>
            <person name="Lin H."/>
            <person name="Littmann E."/>
            <person name="Kohout C."/>
            <person name="Pamer E.G."/>
        </authorList>
    </citation>
    <scope>NUCLEOTIDE SEQUENCE</scope>
    <source>
        <strain evidence="2">DFI.5.2</strain>
    </source>
</reference>
<dbReference type="RefSeq" id="WP_022000709.1">
    <property type="nucleotide sequence ID" value="NZ_AP024085.1"/>
</dbReference>
<evidence type="ECO:0000313" key="5">
    <source>
        <dbReference type="Proteomes" id="UP000240974"/>
    </source>
</evidence>
<sequence>MAKCKLLMQTGQVQKIIDFFDGYSDDKVSCKYVKKVGIKAEFECETELSPEEAAGHCKGVFKGTPEGKVLYFSIQPDGFFG</sequence>
<reference evidence="6" key="3">
    <citation type="submission" date="2020-09" db="EMBL/GenBank/DDBJ databases">
        <title>Complete genome sequencing of Faecalibacillus intestinalis strain 14EGH31.</title>
        <authorList>
            <person name="Sakamoto M."/>
            <person name="Murakami T."/>
            <person name="Mori H."/>
        </authorList>
    </citation>
    <scope>NUCLEOTIDE SEQUENCE [LARGE SCALE GENOMIC DNA]</scope>
    <source>
        <strain evidence="6">14EGH31</strain>
    </source>
</reference>
<reference evidence="3" key="5">
    <citation type="submission" date="2022-06" db="EMBL/GenBank/DDBJ databases">
        <title>Isolation of gut microbiota from human fecal samples.</title>
        <authorList>
            <person name="Pamer E.G."/>
            <person name="Barat B."/>
            <person name="Waligurski E."/>
            <person name="Medina S."/>
            <person name="Paddock L."/>
            <person name="Mostad J."/>
        </authorList>
    </citation>
    <scope>NUCLEOTIDE SEQUENCE</scope>
    <source>
        <strain evidence="3">DFI.6.24</strain>
    </source>
</reference>
<dbReference type="Proteomes" id="UP001197827">
    <property type="component" value="Unassembled WGS sequence"/>
</dbReference>
<dbReference type="EMBL" id="JANGBO010000003">
    <property type="protein sequence ID" value="MCQ5061290.1"/>
    <property type="molecule type" value="Genomic_DNA"/>
</dbReference>
<reference evidence="1" key="2">
    <citation type="journal article" date="2020" name="Microbiol. Resour. Announc.">
        <title>Complete Genome Sequence of Faecalibacillus intestinalis JCM 34082, Isolated from Feces from a Healthy Japanese Female.</title>
        <authorList>
            <person name="Sakamoto M."/>
            <person name="Ikeyama N."/>
            <person name="Toyoda A."/>
            <person name="Murakami T."/>
            <person name="Mori H."/>
            <person name="Ohkuma M."/>
        </authorList>
    </citation>
    <scope>NUCLEOTIDE SEQUENCE</scope>
    <source>
        <strain evidence="1">14EGH31</strain>
    </source>
</reference>
<evidence type="ECO:0000313" key="1">
    <source>
        <dbReference type="EMBL" id="BCL56888.1"/>
    </source>
</evidence>
<protein>
    <submittedName>
        <fullName evidence="4">Uncharacterized protein</fullName>
    </submittedName>
</protein>
<dbReference type="GeneID" id="77470824"/>
<name>A0A2T3FN59_9FIRM</name>